<keyword evidence="5" id="KW-0378">Hydrolase</keyword>
<dbReference type="RefSeq" id="WP_116442159.1">
    <property type="nucleotide sequence ID" value="NZ_BHEO01000008.1"/>
</dbReference>
<dbReference type="Gene3D" id="3.40.50.1700">
    <property type="entry name" value="Glycoside hydrolase family 3 C-terminal domain"/>
    <property type="match status" value="1"/>
</dbReference>
<dbReference type="Gene3D" id="3.20.20.300">
    <property type="entry name" value="Glycoside hydrolase, family 3, N-terminal domain"/>
    <property type="match status" value="1"/>
</dbReference>
<gene>
    <name evidence="10" type="ORF">EDD74_12710</name>
    <name evidence="9" type="ORF">FAEUMB_26070</name>
</gene>
<evidence type="ECO:0000313" key="10">
    <source>
        <dbReference type="EMBL" id="TCS63936.1"/>
    </source>
</evidence>
<dbReference type="InterPro" id="IPR002772">
    <property type="entry name" value="Glyco_hydro_3_C"/>
</dbReference>
<dbReference type="PRINTS" id="PR00133">
    <property type="entry name" value="GLHYDRLASE3"/>
</dbReference>
<keyword evidence="12" id="KW-1185">Reference proteome</keyword>
<comment type="catalytic activity">
    <reaction evidence="1">
        <text>Hydrolysis of terminal, non-reducing beta-D-glucosyl residues with release of beta-D-glucose.</text>
        <dbReference type="EC" id="3.2.1.21"/>
    </reaction>
</comment>
<sequence>MKQNYETTVKSIQNPGGPKLCWSEQSGMKVIEKDGLYFKDLAGAGELYPYEDWRLPAEQRASDLASRMSVEQIAGLMLYSRHQFIPGVSMPYFGEVTYNGKSIQESGLPVSAISDQQKIFLREDFIRHLLIISVQSAADAAKWNNNIQSLAEELPWGIPVAISSDPRHGTTVTFEFDAGAGGDISHWPEPLGLAATFDPALMEKFGKIASKEYRGLGITTALSPQIDLCTEPRWKRFAGSIGESSKLGADLARAYCDGFQTSEGDSEITDGWGYESVNTMVKHWPGGGAVEGGRDAHFGSGKYSVYPGDNFEEHLLPFTEGAFKLHGKTGKASSVMPYYTAVYGKAGNYENAGSGYSKYLITDLLRNTYQYDEVVCTDWSITEDASTLENLYGGKCWGAEKLTRGERCYRILMAGVDQFGGLNEKEPVLDAYRIGVKEHGETFMRKRLEQSAVRLLKNIFRVGLFENPYLDPEVSARTVGCAEYMKEGFAAQKKSIVMLKNKENVLPLQKKMKVYIPKIHWPESVDWMCQKMEEHWDSPISKELLEKYFTVTDHPEEADAAICIIRQPDGAAFGLAGGYDVSDKEAGGNGYLPISLQYRPYTAVYAREHSIAQDPNDEFPDRTYRGKTVTVNNEDDLDLVLHTRELMGEKPVIVCVNMLGPMVVKEFEAAADAIVAMFGDLSNALLEVLSGNFEPEGLLPMQLPADMRTVEEQQEDVPFDMECHRDTEGHIYDFGYGMNWQGVIADERVRTYGHHLPKEN</sequence>
<feature type="domain" description="Glycoside hydrolase family 3 C-terminal" evidence="8">
    <location>
        <begin position="496"/>
        <end position="739"/>
    </location>
</feature>
<evidence type="ECO:0000256" key="2">
    <source>
        <dbReference type="ARBA" id="ARBA00005336"/>
    </source>
</evidence>
<dbReference type="Pfam" id="PF00933">
    <property type="entry name" value="Glyco_hydro_3"/>
    <property type="match status" value="1"/>
</dbReference>
<dbReference type="GO" id="GO:0009251">
    <property type="term" value="P:glucan catabolic process"/>
    <property type="evidence" value="ECO:0007669"/>
    <property type="project" value="TreeGrafter"/>
</dbReference>
<evidence type="ECO:0000313" key="11">
    <source>
        <dbReference type="Proteomes" id="UP000294613"/>
    </source>
</evidence>
<evidence type="ECO:0000259" key="8">
    <source>
        <dbReference type="Pfam" id="PF01915"/>
    </source>
</evidence>
<comment type="caution">
    <text evidence="10">The sequence shown here is derived from an EMBL/GenBank/DDBJ whole genome shotgun (WGS) entry which is preliminary data.</text>
</comment>
<dbReference type="EMBL" id="SLZV01000027">
    <property type="protein sequence ID" value="TCS63936.1"/>
    <property type="molecule type" value="Genomic_DNA"/>
</dbReference>
<dbReference type="Proteomes" id="UP000294613">
    <property type="component" value="Unassembled WGS sequence"/>
</dbReference>
<reference evidence="9 12" key="1">
    <citation type="journal article" date="2018" name="Int. J. Syst. Evol. Microbiol.">
        <title>Draft Genome Sequence of Faecalimonas umbilicata JCM 30896T, an Acetate-Producing Bacterium Isolated from Human Feces.</title>
        <authorList>
            <person name="Sakamoto M."/>
            <person name="Ikeyama N."/>
            <person name="Yuki M."/>
            <person name="Ohkuma M."/>
        </authorList>
    </citation>
    <scope>NUCLEOTIDE SEQUENCE [LARGE SCALE GENOMIC DNA]</scope>
    <source>
        <strain evidence="9 12">EGH7</strain>
    </source>
</reference>
<dbReference type="AlphaFoldDB" id="A0A4R3JFJ2"/>
<dbReference type="GO" id="GO:0008422">
    <property type="term" value="F:beta-glucosidase activity"/>
    <property type="evidence" value="ECO:0007669"/>
    <property type="project" value="UniProtKB-EC"/>
</dbReference>
<dbReference type="InterPro" id="IPR001764">
    <property type="entry name" value="Glyco_hydro_3_N"/>
</dbReference>
<dbReference type="SUPFAM" id="SSF51445">
    <property type="entry name" value="(Trans)glycosidases"/>
    <property type="match status" value="1"/>
</dbReference>
<evidence type="ECO:0000256" key="3">
    <source>
        <dbReference type="ARBA" id="ARBA00012744"/>
    </source>
</evidence>
<dbReference type="InterPro" id="IPR017853">
    <property type="entry name" value="GH"/>
</dbReference>
<evidence type="ECO:0000313" key="12">
    <source>
        <dbReference type="Proteomes" id="UP000702954"/>
    </source>
</evidence>
<dbReference type="InterPro" id="IPR051915">
    <property type="entry name" value="Cellulose_Degrad_GH3"/>
</dbReference>
<dbReference type="EMBL" id="BHEO01000008">
    <property type="protein sequence ID" value="GBU06066.1"/>
    <property type="molecule type" value="Genomic_DNA"/>
</dbReference>
<name>A0A4R3JFJ2_9FIRM</name>
<keyword evidence="4" id="KW-0732">Signal</keyword>
<dbReference type="Proteomes" id="UP000702954">
    <property type="component" value="Unassembled WGS sequence"/>
</dbReference>
<dbReference type="PANTHER" id="PTHR30620:SF16">
    <property type="entry name" value="LYSOSOMAL BETA GLUCOSIDASE"/>
    <property type="match status" value="1"/>
</dbReference>
<dbReference type="InterPro" id="IPR036962">
    <property type="entry name" value="Glyco_hydro_3_N_sf"/>
</dbReference>
<evidence type="ECO:0000256" key="6">
    <source>
        <dbReference type="ARBA" id="ARBA00023295"/>
    </source>
</evidence>
<proteinExistence type="inferred from homology"/>
<evidence type="ECO:0000259" key="7">
    <source>
        <dbReference type="Pfam" id="PF00933"/>
    </source>
</evidence>
<dbReference type="EC" id="3.2.1.21" evidence="3"/>
<protein>
    <recommendedName>
        <fullName evidence="3">beta-glucosidase</fullName>
        <ecNumber evidence="3">3.2.1.21</ecNumber>
    </recommendedName>
</protein>
<dbReference type="InterPro" id="IPR036881">
    <property type="entry name" value="Glyco_hydro_3_C_sf"/>
</dbReference>
<reference evidence="10 11" key="2">
    <citation type="submission" date="2019-03" db="EMBL/GenBank/DDBJ databases">
        <title>Genomic Encyclopedia of Type Strains, Phase IV (KMG-IV): sequencing the most valuable type-strain genomes for metagenomic binning, comparative biology and taxonomic classification.</title>
        <authorList>
            <person name="Goeker M."/>
        </authorList>
    </citation>
    <scope>NUCLEOTIDE SEQUENCE [LARGE SCALE GENOMIC DNA]</scope>
    <source>
        <strain evidence="10 11">DSM 103426</strain>
    </source>
</reference>
<dbReference type="PANTHER" id="PTHR30620">
    <property type="entry name" value="PERIPLASMIC BETA-GLUCOSIDASE-RELATED"/>
    <property type="match status" value="1"/>
</dbReference>
<dbReference type="SUPFAM" id="SSF52279">
    <property type="entry name" value="Beta-D-glucan exohydrolase, C-terminal domain"/>
    <property type="match status" value="1"/>
</dbReference>
<accession>A0A4R3JFJ2</accession>
<keyword evidence="6" id="KW-0326">Glycosidase</keyword>
<feature type="domain" description="Glycoside hydrolase family 3 N-terminal" evidence="7">
    <location>
        <begin position="133"/>
        <end position="455"/>
    </location>
</feature>
<dbReference type="Pfam" id="PF01915">
    <property type="entry name" value="Glyco_hydro_3_C"/>
    <property type="match status" value="1"/>
</dbReference>
<organism evidence="10 11">
    <name type="scientific">Faecalimonas umbilicata</name>
    <dbReference type="NCBI Taxonomy" id="1912855"/>
    <lineage>
        <taxon>Bacteria</taxon>
        <taxon>Bacillati</taxon>
        <taxon>Bacillota</taxon>
        <taxon>Clostridia</taxon>
        <taxon>Lachnospirales</taxon>
        <taxon>Lachnospiraceae</taxon>
        <taxon>Faecalimonas</taxon>
    </lineage>
</organism>
<comment type="similarity">
    <text evidence="2">Belongs to the glycosyl hydrolase 3 family.</text>
</comment>
<evidence type="ECO:0000256" key="1">
    <source>
        <dbReference type="ARBA" id="ARBA00000448"/>
    </source>
</evidence>
<evidence type="ECO:0000313" key="9">
    <source>
        <dbReference type="EMBL" id="GBU06066.1"/>
    </source>
</evidence>
<evidence type="ECO:0000256" key="4">
    <source>
        <dbReference type="ARBA" id="ARBA00022729"/>
    </source>
</evidence>
<evidence type="ECO:0000256" key="5">
    <source>
        <dbReference type="ARBA" id="ARBA00022801"/>
    </source>
</evidence>